<reference evidence="1 2" key="1">
    <citation type="submission" date="2018-06" db="EMBL/GenBank/DDBJ databases">
        <title>Genomic Encyclopedia of Archaeal and Bacterial Type Strains, Phase II (KMG-II): from individual species to whole genera.</title>
        <authorList>
            <person name="Goeker M."/>
        </authorList>
    </citation>
    <scope>NUCLEOTIDE SEQUENCE [LARGE SCALE GENOMIC DNA]</scope>
    <source>
        <strain evidence="1 2">DSM 25663</strain>
    </source>
</reference>
<dbReference type="EMBL" id="QLSZ01000001">
    <property type="protein sequence ID" value="RAR75683.1"/>
    <property type="molecule type" value="Genomic_DNA"/>
</dbReference>
<accession>A0A328YRC4</accession>
<keyword evidence="2" id="KW-1185">Reference proteome</keyword>
<dbReference type="AlphaFoldDB" id="A0A328YRC4"/>
<dbReference type="OrthoDB" id="5952844at2"/>
<name>A0A328YRC4_9FLAO</name>
<evidence type="ECO:0000313" key="1">
    <source>
        <dbReference type="EMBL" id="RAR75683.1"/>
    </source>
</evidence>
<gene>
    <name evidence="1" type="ORF">CLV55_101383</name>
</gene>
<dbReference type="RefSeq" id="WP_112112043.1">
    <property type="nucleotide sequence ID" value="NZ_QLSZ01000001.1"/>
</dbReference>
<sequence>MARTNKISADFTAAAKTAALTKINESKAQMPFLISLPEVERKSYGNMGPKSVAYANQCLEGAIAFPNELKANFNLAEFQKDVNLANNLLGVRVAVASLLEQIDDTMAAAGIDIMGASSEVYASLKSSSKNNASVKEMVALISERFKAQGKKKTVK</sequence>
<evidence type="ECO:0000313" key="2">
    <source>
        <dbReference type="Proteomes" id="UP000248840"/>
    </source>
</evidence>
<protein>
    <submittedName>
        <fullName evidence="1">Uncharacterized protein</fullName>
    </submittedName>
</protein>
<comment type="caution">
    <text evidence="1">The sequence shown here is derived from an EMBL/GenBank/DDBJ whole genome shotgun (WGS) entry which is preliminary data.</text>
</comment>
<dbReference type="Proteomes" id="UP000248840">
    <property type="component" value="Unassembled WGS sequence"/>
</dbReference>
<proteinExistence type="predicted"/>
<organism evidence="1 2">
    <name type="scientific">Flavobacterium aciduliphilum</name>
    <dbReference type="NCBI Taxonomy" id="1101402"/>
    <lineage>
        <taxon>Bacteria</taxon>
        <taxon>Pseudomonadati</taxon>
        <taxon>Bacteroidota</taxon>
        <taxon>Flavobacteriia</taxon>
        <taxon>Flavobacteriales</taxon>
        <taxon>Flavobacteriaceae</taxon>
        <taxon>Flavobacterium</taxon>
    </lineage>
</organism>